<dbReference type="GeneID" id="70133766"/>
<gene>
    <name evidence="4" type="ORF">BKA67DRAFT_592869</name>
</gene>
<evidence type="ECO:0000313" key="4">
    <source>
        <dbReference type="EMBL" id="KAH6652517.1"/>
    </source>
</evidence>
<feature type="region of interest" description="Disordered" evidence="3">
    <location>
        <begin position="156"/>
        <end position="181"/>
    </location>
</feature>
<name>A0A9P8ZW18_9PEZI</name>
<reference evidence="4" key="1">
    <citation type="journal article" date="2021" name="Nat. Commun.">
        <title>Genetic determinants of endophytism in the Arabidopsis root mycobiome.</title>
        <authorList>
            <person name="Mesny F."/>
            <person name="Miyauchi S."/>
            <person name="Thiergart T."/>
            <person name="Pickel B."/>
            <person name="Atanasova L."/>
            <person name="Karlsson M."/>
            <person name="Huettel B."/>
            <person name="Barry K.W."/>
            <person name="Haridas S."/>
            <person name="Chen C."/>
            <person name="Bauer D."/>
            <person name="Andreopoulos W."/>
            <person name="Pangilinan J."/>
            <person name="LaButti K."/>
            <person name="Riley R."/>
            <person name="Lipzen A."/>
            <person name="Clum A."/>
            <person name="Drula E."/>
            <person name="Henrissat B."/>
            <person name="Kohler A."/>
            <person name="Grigoriev I.V."/>
            <person name="Martin F.M."/>
            <person name="Hacquard S."/>
        </authorList>
    </citation>
    <scope>NUCLEOTIDE SEQUENCE</scope>
    <source>
        <strain evidence="4">MPI-SDFR-AT-0073</strain>
    </source>
</reference>
<organism evidence="4 5">
    <name type="scientific">Truncatella angustata</name>
    <dbReference type="NCBI Taxonomy" id="152316"/>
    <lineage>
        <taxon>Eukaryota</taxon>
        <taxon>Fungi</taxon>
        <taxon>Dikarya</taxon>
        <taxon>Ascomycota</taxon>
        <taxon>Pezizomycotina</taxon>
        <taxon>Sordariomycetes</taxon>
        <taxon>Xylariomycetidae</taxon>
        <taxon>Amphisphaeriales</taxon>
        <taxon>Sporocadaceae</taxon>
        <taxon>Truncatella</taxon>
    </lineage>
</organism>
<evidence type="ECO:0000256" key="3">
    <source>
        <dbReference type="SAM" id="MobiDB-lite"/>
    </source>
</evidence>
<dbReference type="OrthoDB" id="419598at2759"/>
<protein>
    <recommendedName>
        <fullName evidence="6">NmrA-like domain-containing protein</fullName>
    </recommendedName>
</protein>
<dbReference type="AlphaFoldDB" id="A0A9P8ZW18"/>
<dbReference type="PANTHER" id="PTHR47706">
    <property type="entry name" value="NMRA-LIKE FAMILY PROTEIN"/>
    <property type="match status" value="1"/>
</dbReference>
<dbReference type="EMBL" id="JAGPXC010000005">
    <property type="protein sequence ID" value="KAH6652517.1"/>
    <property type="molecule type" value="Genomic_DNA"/>
</dbReference>
<keyword evidence="2" id="KW-0560">Oxidoreductase</keyword>
<feature type="compositionally biased region" description="Basic and acidic residues" evidence="3">
    <location>
        <begin position="171"/>
        <end position="181"/>
    </location>
</feature>
<evidence type="ECO:0008006" key="6">
    <source>
        <dbReference type="Google" id="ProtNLM"/>
    </source>
</evidence>
<evidence type="ECO:0000313" key="5">
    <source>
        <dbReference type="Proteomes" id="UP000758603"/>
    </source>
</evidence>
<keyword evidence="1" id="KW-0521">NADP</keyword>
<dbReference type="Proteomes" id="UP000758603">
    <property type="component" value="Unassembled WGS sequence"/>
</dbReference>
<proteinExistence type="predicted"/>
<dbReference type="RefSeq" id="XP_045956794.1">
    <property type="nucleotide sequence ID" value="XM_046104875.1"/>
</dbReference>
<dbReference type="PANTHER" id="PTHR47706:SF7">
    <property type="entry name" value="CIPA-LIKE, PUTATIVE (AFU_ORTHOLOGUE AFUA_1G01630)-RELATED"/>
    <property type="match status" value="1"/>
</dbReference>
<keyword evidence="5" id="KW-1185">Reference proteome</keyword>
<dbReference type="GO" id="GO:0016491">
    <property type="term" value="F:oxidoreductase activity"/>
    <property type="evidence" value="ECO:0007669"/>
    <property type="project" value="UniProtKB-KW"/>
</dbReference>
<dbReference type="InterPro" id="IPR051609">
    <property type="entry name" value="NmrA/Isoflavone_reductase-like"/>
</dbReference>
<evidence type="ECO:0000256" key="2">
    <source>
        <dbReference type="ARBA" id="ARBA00023002"/>
    </source>
</evidence>
<sequence>MGQVGKQTLTALTRVGGNTTVSDGVKLAFVNYDGESSLVAALTEQDFGSSKGGSENIVPNAYGVNFYGNLKLQDDIPALKHILASVKEVKEVGANWIAITPNFWYEYSRGLGPFTFGFDFPNKSATFYDEGKSRVNTTTFTLNQRELLDSVNRLLGKTDDDRKNSYQPAAERSKEGQEELAKGDGTGFLKALYARTFFPTGEGVFETHNNILKLPKEDLAEATLAAHEWAVAQARRAKI</sequence>
<comment type="caution">
    <text evidence="4">The sequence shown here is derived from an EMBL/GenBank/DDBJ whole genome shotgun (WGS) entry which is preliminary data.</text>
</comment>
<evidence type="ECO:0000256" key="1">
    <source>
        <dbReference type="ARBA" id="ARBA00022857"/>
    </source>
</evidence>
<accession>A0A9P8ZW18</accession>